<keyword evidence="4 14" id="KW-0963">Cytoplasm</keyword>
<evidence type="ECO:0000256" key="10">
    <source>
        <dbReference type="ARBA" id="ARBA00023246"/>
    </source>
</evidence>
<dbReference type="PRINTS" id="PR00262">
    <property type="entry name" value="IL1HBGF"/>
</dbReference>
<dbReference type="PRINTS" id="PR00264">
    <property type="entry name" value="INTERLEUKIN1"/>
</dbReference>
<comment type="subunit">
    <text evidence="11">Monomer. In its precursor form, weakly interacts with full-length MEFV; the mature cytokine does not interact at all. Interacts with integrins ITGAV:ITGBV and ITGA5:ITGB1; integrin-binding is required for IL1B signaling. Interacts with cargo receptor TMED10; the interaction is direct and is required for the secretion of IL1B mature form. Interacts with HSP90AB1; the interaction facilitates cargo translocation into the ERGIC. Interacts with HSP90B1; the interaction facilitates cargo translocation into the ERGIC.</text>
</comment>
<proteinExistence type="inferred from homology"/>
<comment type="subcellular location">
    <subcellularLocation>
        <location evidence="14">Cytoplasm</location>
        <location evidence="14">Cytosol</location>
    </subcellularLocation>
    <subcellularLocation>
        <location evidence="14">Secreted</location>
    </subcellularLocation>
    <subcellularLocation>
        <location evidence="1 14">Lysosome</location>
    </subcellularLocation>
    <subcellularLocation>
        <location evidence="2 14">Secreted</location>
        <location evidence="2 14">Extracellular exosome</location>
    </subcellularLocation>
    <text evidence="14">The precursor is cytosolic. In response to inflammasome-activating signals, such as ATP for NLRP3 inflammasome or bacterial flagellin for NLRC4 inflammasome, cleaved and secreted. Mature form is secreted and released in the extracellular milieu by passing through the gasdermin-D (GSDMD) pore. In contrast, the precursor form is not released, due to the presence of an acidic region that is proteolytically removed by CASP1 during maturation. The secretion is dependent on protein unfolding and facilitated by the cargo receptor TMED10.</text>
</comment>
<dbReference type="AlphaFoldDB" id="A0A8D0QSX4"/>
<dbReference type="CDD" id="cd23296">
    <property type="entry name" value="beta-trefoil_IL1B"/>
    <property type="match status" value="1"/>
</dbReference>
<evidence type="ECO:0000313" key="18">
    <source>
        <dbReference type="Proteomes" id="UP000694727"/>
    </source>
</evidence>
<dbReference type="PANTHER" id="PTHR10078:SF30">
    <property type="entry name" value="INTERLEUKIN-1 BETA"/>
    <property type="match status" value="1"/>
</dbReference>
<evidence type="ECO:0000256" key="2">
    <source>
        <dbReference type="ARBA" id="ARBA00004550"/>
    </source>
</evidence>
<evidence type="ECO:0000256" key="8">
    <source>
        <dbReference type="ARBA" id="ARBA00023198"/>
    </source>
</evidence>
<evidence type="ECO:0000256" key="11">
    <source>
        <dbReference type="ARBA" id="ARBA00023613"/>
    </source>
</evidence>
<feature type="domain" description="Interleukin-1 propeptide" evidence="16">
    <location>
        <begin position="16"/>
        <end position="117"/>
    </location>
</feature>
<dbReference type="FunFam" id="2.80.10.50:FF:000027">
    <property type="entry name" value="Interleukin-1 beta"/>
    <property type="match status" value="1"/>
</dbReference>
<dbReference type="GO" id="GO:0005829">
    <property type="term" value="C:cytosol"/>
    <property type="evidence" value="ECO:0007669"/>
    <property type="project" value="UniProtKB-SubCell"/>
</dbReference>
<dbReference type="GO" id="GO:0006955">
    <property type="term" value="P:immune response"/>
    <property type="evidence" value="ECO:0007669"/>
    <property type="project" value="InterPro"/>
</dbReference>
<evidence type="ECO:0000256" key="1">
    <source>
        <dbReference type="ARBA" id="ARBA00004371"/>
    </source>
</evidence>
<evidence type="ECO:0000256" key="3">
    <source>
        <dbReference type="ARBA" id="ARBA00010448"/>
    </source>
</evidence>
<dbReference type="Pfam" id="PF02394">
    <property type="entry name" value="IL1_propep"/>
    <property type="match status" value="1"/>
</dbReference>
<sequence length="282" mass="32110">MVTHFLLFTQVSEAAMAIVPEPAKEVMANYGDNNNDLLFEADGPKEMKCCTQNLDLGSLRNGSIQLQISHQLWNKSIRQMVSVIVAVEKPMKNPSSQAFCDDDQKSIFSFIFEEEPIILETCNDDFVCDANVQSMECKLQDKDHKSLVLAGPHMLKALHLLKGDLKREVVFCMSFVQGDDSDDKIPVTLGIKGKNLYLSCVMKDDTPTLQLEDIDPKRYPKRDMEKRFVFYKTEIKNRVEFESALYPNWYISTSQAEQKPVFLGNSKGRQDITDFTMEVLSP</sequence>
<dbReference type="SMART" id="SM00125">
    <property type="entry name" value="IL1"/>
    <property type="match status" value="1"/>
</dbReference>
<dbReference type="GO" id="GO:0005764">
    <property type="term" value="C:lysosome"/>
    <property type="evidence" value="ECO:0007669"/>
    <property type="project" value="UniProtKB-SubCell"/>
</dbReference>
<dbReference type="Gene3D" id="2.80.10.50">
    <property type="match status" value="1"/>
</dbReference>
<keyword evidence="7 13" id="KW-0666">Pyrogen</keyword>
<comment type="miscellaneous">
    <text evidence="14">IL1B production occurs in 2 steps, each being controlled by different stimuli. First, inflammatory signals, such as LPS, stimulate the synthesis and promote the accumulation of cytosolic stores of pro-IL1B (priming). Then additional signals are required for inflammasome assembly, leading to CASP1 activation, pro-IL1B processing and eventually secretion of the active cytokine. IL1B processing and secretion are temporarily associated.</text>
</comment>
<accession>A0A8D0QSX4</accession>
<organism evidence="17 18">
    <name type="scientific">Sus scrofa</name>
    <name type="common">Pig</name>
    <dbReference type="NCBI Taxonomy" id="9823"/>
    <lineage>
        <taxon>Eukaryota</taxon>
        <taxon>Metazoa</taxon>
        <taxon>Chordata</taxon>
        <taxon>Craniata</taxon>
        <taxon>Vertebrata</taxon>
        <taxon>Euteleostomi</taxon>
        <taxon>Mammalia</taxon>
        <taxon>Eutheria</taxon>
        <taxon>Laurasiatheria</taxon>
        <taxon>Artiodactyla</taxon>
        <taxon>Suina</taxon>
        <taxon>Suidae</taxon>
        <taxon>Sus</taxon>
    </lineage>
</organism>
<evidence type="ECO:0000256" key="5">
    <source>
        <dbReference type="ARBA" id="ARBA00022514"/>
    </source>
</evidence>
<dbReference type="PANTHER" id="PTHR10078">
    <property type="entry name" value="INTERLEUKIN-1 FAMILY MEMBER"/>
    <property type="match status" value="1"/>
</dbReference>
<dbReference type="InterPro" id="IPR003502">
    <property type="entry name" value="IL-1_propep"/>
</dbReference>
<dbReference type="Proteomes" id="UP000694727">
    <property type="component" value="Unplaced"/>
</dbReference>
<dbReference type="PRINTS" id="PR01359">
    <property type="entry name" value="INTRLEUKIN1B"/>
</dbReference>
<dbReference type="Pfam" id="PF00340">
    <property type="entry name" value="IL1"/>
    <property type="match status" value="1"/>
</dbReference>
<keyword evidence="5 13" id="KW-0202">Cytokine</keyword>
<name>A0A8D0QSX4_PIG</name>
<dbReference type="GO" id="GO:0051781">
    <property type="term" value="P:positive regulation of cell division"/>
    <property type="evidence" value="ECO:0007669"/>
    <property type="project" value="UniProtKB-KW"/>
</dbReference>
<evidence type="ECO:0000256" key="12">
    <source>
        <dbReference type="ARBA" id="ARBA00033717"/>
    </source>
</evidence>
<reference evidence="17" key="1">
    <citation type="submission" date="2025-08" db="UniProtKB">
        <authorList>
            <consortium name="Ensembl"/>
        </authorList>
    </citation>
    <scope>IDENTIFICATION</scope>
</reference>
<dbReference type="GO" id="GO:0005125">
    <property type="term" value="F:cytokine activity"/>
    <property type="evidence" value="ECO:0007669"/>
    <property type="project" value="UniProtKB-UniRule"/>
</dbReference>
<keyword evidence="9 14" id="KW-0458">Lysosome</keyword>
<keyword evidence="15" id="KW-0732">Signal</keyword>
<evidence type="ECO:0000313" key="17">
    <source>
        <dbReference type="Ensembl" id="ENSSSCP00025002334.1"/>
    </source>
</evidence>
<evidence type="ECO:0000256" key="4">
    <source>
        <dbReference type="ARBA" id="ARBA00022490"/>
    </source>
</evidence>
<keyword evidence="8 13" id="KW-0395">Inflammatory response</keyword>
<feature type="signal peptide" evidence="15">
    <location>
        <begin position="1"/>
        <end position="17"/>
    </location>
</feature>
<dbReference type="GO" id="GO:0005149">
    <property type="term" value="F:interleukin-1 receptor binding"/>
    <property type="evidence" value="ECO:0007669"/>
    <property type="project" value="UniProtKB-UniRule"/>
</dbReference>
<comment type="function">
    <text evidence="12 14">Potent pro-inflammatory cytokine. Initially discovered as the major endogenous pyrogen, induces prostaglandin synthesis, neutrophil influx and activation, T-cell activation and cytokine production, B-cell activation and antibody production, and fibroblast proliferation and collagen production. Promotes Th17 differentiation of T-cells. Synergizes with IL12/interleukin-12 to induce IFNG synthesis from T-helper 1 (Th1) cells. Plays a role in angiogenesis by inducing VEGF production synergistically with TNF and IL6. Involved in transduction of inflammation downstream of pyroptosis: its mature form is specifically released in the extracellular milieu by passing through the gasdermin-D (GSDMD) pore.</text>
</comment>
<protein>
    <recommendedName>
        <fullName evidence="13 14">Multifunctional fusion protein</fullName>
    </recommendedName>
    <domain>
        <recommendedName>
            <fullName evidence="13">Interleukin-1</fullName>
        </recommendedName>
    </domain>
    <domain>
        <recommendedName>
            <fullName evidence="14">Interleukin-1 beta</fullName>
        </recommendedName>
    </domain>
</protein>
<evidence type="ECO:0000259" key="16">
    <source>
        <dbReference type="Pfam" id="PF02394"/>
    </source>
</evidence>
<gene>
    <name evidence="14 17" type="primary">IL1B</name>
</gene>
<comment type="subunit">
    <text evidence="14">Monomer. Interacts with MEFV.</text>
</comment>
<evidence type="ECO:0000256" key="13">
    <source>
        <dbReference type="RuleBase" id="RU003753"/>
    </source>
</evidence>
<dbReference type="InterPro" id="IPR000975">
    <property type="entry name" value="IL-1_fam"/>
</dbReference>
<comment type="similarity">
    <text evidence="3 13">Belongs to the IL-1 family.</text>
</comment>
<feature type="chain" id="PRO_5034409626" description="Multifunctional fusion protein" evidence="15">
    <location>
        <begin position="18"/>
        <end position="282"/>
    </location>
</feature>
<dbReference type="InterPro" id="IPR020877">
    <property type="entry name" value="IL-1_CS"/>
</dbReference>
<dbReference type="PROSITE" id="PS00253">
    <property type="entry name" value="INTERLEUKIN_1"/>
    <property type="match status" value="1"/>
</dbReference>
<dbReference type="GO" id="GO:0005615">
    <property type="term" value="C:extracellular space"/>
    <property type="evidence" value="ECO:0007669"/>
    <property type="project" value="UniProtKB-KW"/>
</dbReference>
<keyword evidence="10 13" id="KW-0497">Mitogen</keyword>
<dbReference type="InterPro" id="IPR008996">
    <property type="entry name" value="IL1/FGF"/>
</dbReference>
<evidence type="ECO:0000256" key="14">
    <source>
        <dbReference type="RuleBase" id="RU364119"/>
    </source>
</evidence>
<evidence type="ECO:0000256" key="15">
    <source>
        <dbReference type="SAM" id="SignalP"/>
    </source>
</evidence>
<evidence type="ECO:0000256" key="9">
    <source>
        <dbReference type="ARBA" id="ARBA00023228"/>
    </source>
</evidence>
<dbReference type="Ensembl" id="ENSSSCT00025005843.1">
    <property type="protein sequence ID" value="ENSSSCP00025002334.1"/>
    <property type="gene ID" value="ENSSSCG00025004370.1"/>
</dbReference>
<dbReference type="PRINTS" id="PR01357">
    <property type="entry name" value="INTRLEUKN1AB"/>
</dbReference>
<keyword evidence="6 13" id="KW-0964">Secreted</keyword>
<evidence type="ECO:0000256" key="7">
    <source>
        <dbReference type="ARBA" id="ARBA00022620"/>
    </source>
</evidence>
<evidence type="ECO:0000256" key="6">
    <source>
        <dbReference type="ARBA" id="ARBA00022525"/>
    </source>
</evidence>
<dbReference type="SUPFAM" id="SSF50353">
    <property type="entry name" value="Cytokine"/>
    <property type="match status" value="1"/>
</dbReference>
<dbReference type="GO" id="GO:0001660">
    <property type="term" value="P:fever generation"/>
    <property type="evidence" value="ECO:0007669"/>
    <property type="project" value="UniProtKB-UniRule"/>
</dbReference>